<accession>A0ABP3G7J4</accession>
<evidence type="ECO:0000313" key="4">
    <source>
        <dbReference type="Proteomes" id="UP001501822"/>
    </source>
</evidence>
<evidence type="ECO:0000256" key="1">
    <source>
        <dbReference type="ARBA" id="ARBA00022527"/>
    </source>
</evidence>
<protein>
    <recommendedName>
        <fullName evidence="2">Histidine kinase/HSP90-like ATPase domain-containing protein</fullName>
    </recommendedName>
</protein>
<dbReference type="PANTHER" id="PTHR35526">
    <property type="entry name" value="ANTI-SIGMA-F FACTOR RSBW-RELATED"/>
    <property type="match status" value="1"/>
</dbReference>
<organism evidence="3 4">
    <name type="scientific">Actinoallomurus spadix</name>
    <dbReference type="NCBI Taxonomy" id="79912"/>
    <lineage>
        <taxon>Bacteria</taxon>
        <taxon>Bacillati</taxon>
        <taxon>Actinomycetota</taxon>
        <taxon>Actinomycetes</taxon>
        <taxon>Streptosporangiales</taxon>
        <taxon>Thermomonosporaceae</taxon>
        <taxon>Actinoallomurus</taxon>
    </lineage>
</organism>
<keyword evidence="1" id="KW-0723">Serine/threonine-protein kinase</keyword>
<dbReference type="EMBL" id="BAAABM010000019">
    <property type="protein sequence ID" value="GAA0338558.1"/>
    <property type="molecule type" value="Genomic_DNA"/>
</dbReference>
<dbReference type="Proteomes" id="UP001501822">
    <property type="component" value="Unassembled WGS sequence"/>
</dbReference>
<proteinExistence type="predicted"/>
<sequence length="139" mass="15753">MDITRLYEIPRRFDLKISAYAENVYLVRNLVDQAVDTWGLSEDARFAGQLVLTELTTNAVRLYEGREIHVWVSNAARPDLLELAVWDPDPDNLPRVLPPTEYGESGRGLALAWELSGQRLGWYRSATARGKVVWARVGP</sequence>
<dbReference type="PANTHER" id="PTHR35526:SF3">
    <property type="entry name" value="ANTI-SIGMA-F FACTOR RSBW"/>
    <property type="match status" value="1"/>
</dbReference>
<dbReference type="Gene3D" id="3.30.565.10">
    <property type="entry name" value="Histidine kinase-like ATPase, C-terminal domain"/>
    <property type="match status" value="1"/>
</dbReference>
<gene>
    <name evidence="3" type="ORF">GCM10010151_30240</name>
</gene>
<dbReference type="InterPro" id="IPR050267">
    <property type="entry name" value="Anti-sigma-factor_SerPK"/>
</dbReference>
<keyword evidence="4" id="KW-1185">Reference proteome</keyword>
<dbReference type="Pfam" id="PF13581">
    <property type="entry name" value="HATPase_c_2"/>
    <property type="match status" value="1"/>
</dbReference>
<dbReference type="InterPro" id="IPR036890">
    <property type="entry name" value="HATPase_C_sf"/>
</dbReference>
<dbReference type="SUPFAM" id="SSF55874">
    <property type="entry name" value="ATPase domain of HSP90 chaperone/DNA topoisomerase II/histidine kinase"/>
    <property type="match status" value="1"/>
</dbReference>
<dbReference type="InterPro" id="IPR003594">
    <property type="entry name" value="HATPase_dom"/>
</dbReference>
<name>A0ABP3G7J4_9ACTN</name>
<dbReference type="CDD" id="cd16936">
    <property type="entry name" value="HATPase_RsbW-like"/>
    <property type="match status" value="1"/>
</dbReference>
<feature type="domain" description="Histidine kinase/HSP90-like ATPase" evidence="2">
    <location>
        <begin position="18"/>
        <end position="135"/>
    </location>
</feature>
<keyword evidence="1" id="KW-0808">Transferase</keyword>
<dbReference type="RefSeq" id="WP_252808221.1">
    <property type="nucleotide sequence ID" value="NZ_BAAABM010000019.1"/>
</dbReference>
<reference evidence="4" key="1">
    <citation type="journal article" date="2019" name="Int. J. Syst. Evol. Microbiol.">
        <title>The Global Catalogue of Microorganisms (GCM) 10K type strain sequencing project: providing services to taxonomists for standard genome sequencing and annotation.</title>
        <authorList>
            <consortium name="The Broad Institute Genomics Platform"/>
            <consortium name="The Broad Institute Genome Sequencing Center for Infectious Disease"/>
            <person name="Wu L."/>
            <person name="Ma J."/>
        </authorList>
    </citation>
    <scope>NUCLEOTIDE SEQUENCE [LARGE SCALE GENOMIC DNA]</scope>
    <source>
        <strain evidence="4">JCM 3146</strain>
    </source>
</reference>
<keyword evidence="1" id="KW-0418">Kinase</keyword>
<evidence type="ECO:0000313" key="3">
    <source>
        <dbReference type="EMBL" id="GAA0338558.1"/>
    </source>
</evidence>
<comment type="caution">
    <text evidence="3">The sequence shown here is derived from an EMBL/GenBank/DDBJ whole genome shotgun (WGS) entry which is preliminary data.</text>
</comment>
<evidence type="ECO:0000259" key="2">
    <source>
        <dbReference type="Pfam" id="PF13581"/>
    </source>
</evidence>